<feature type="domain" description="Ketopantoate reductase N-terminal" evidence="12">
    <location>
        <begin position="3"/>
        <end position="153"/>
    </location>
</feature>
<dbReference type="NCBIfam" id="NF005088">
    <property type="entry name" value="PRK06522.1-2"/>
    <property type="match status" value="1"/>
</dbReference>
<evidence type="ECO:0000256" key="9">
    <source>
        <dbReference type="ARBA" id="ARBA00032024"/>
    </source>
</evidence>
<dbReference type="PANTHER" id="PTHR43765">
    <property type="entry name" value="2-DEHYDROPANTOATE 2-REDUCTASE-RELATED"/>
    <property type="match status" value="1"/>
</dbReference>
<reference evidence="15 17" key="2">
    <citation type="submission" date="2020-08" db="EMBL/GenBank/DDBJ databases">
        <title>Enterococcus faecalis SF28073 genome assembly.</title>
        <authorList>
            <person name="Duerkop B.A."/>
            <person name="Johnson C.N."/>
        </authorList>
    </citation>
    <scope>NUCLEOTIDE SEQUENCE [LARGE SCALE GENOMIC DNA]</scope>
    <source>
        <strain evidence="15 17">SF28073</strain>
    </source>
</reference>
<dbReference type="Proteomes" id="UP000516122">
    <property type="component" value="Chromosome"/>
</dbReference>
<dbReference type="Pfam" id="PF08546">
    <property type="entry name" value="ApbA_C"/>
    <property type="match status" value="1"/>
</dbReference>
<evidence type="ECO:0000313" key="15">
    <source>
        <dbReference type="EMBL" id="QNP36956.1"/>
    </source>
</evidence>
<dbReference type="InterPro" id="IPR013328">
    <property type="entry name" value="6PGD_dom2"/>
</dbReference>
<feature type="domain" description="Ketopantoate reductase C-terminal" evidence="13">
    <location>
        <begin position="180"/>
        <end position="307"/>
    </location>
</feature>
<evidence type="ECO:0000256" key="10">
    <source>
        <dbReference type="ARBA" id="ARBA00048793"/>
    </source>
</evidence>
<dbReference type="Gene3D" id="1.10.1040.10">
    <property type="entry name" value="N-(1-d-carboxylethyl)-l-norvaline Dehydrogenase, domain 2"/>
    <property type="match status" value="1"/>
</dbReference>
<reference evidence="14 16" key="1">
    <citation type="submission" date="2019-04" db="EMBL/GenBank/DDBJ databases">
        <title>Step-wise assembly of the neonatal virome modulated by breast feeding.</title>
        <authorList>
            <person name="Liang G."/>
            <person name="Bushman F."/>
        </authorList>
    </citation>
    <scope>NUCLEOTIDE SEQUENCE [LARGE SCALE GENOMIC DNA]</scope>
    <source>
        <strain evidence="14 16">E3754</strain>
    </source>
</reference>
<evidence type="ECO:0000256" key="3">
    <source>
        <dbReference type="ARBA" id="ARBA00007870"/>
    </source>
</evidence>
<dbReference type="GO" id="GO:0008677">
    <property type="term" value="F:2-dehydropantoate 2-reductase activity"/>
    <property type="evidence" value="ECO:0007669"/>
    <property type="project" value="UniProtKB-EC"/>
</dbReference>
<dbReference type="GO" id="GO:0015940">
    <property type="term" value="P:pantothenate biosynthetic process"/>
    <property type="evidence" value="ECO:0007669"/>
    <property type="project" value="UniProtKB-UniPathway"/>
</dbReference>
<sequence length="313" mass="34424">MKIAIAGAGAMGSRLGIMLHQGGNDVTLIDQWPAHIEAIREHGLIADFNGEEVVAKLPIFSPEEIDHQNEQVDLIIALTKAQQLDAMFKAIQPMITEKTYVLCLLNGLGHEDVLEKYVPKENILVGITMWTAGLEGPGRVKLLGDGEIELENIDPSGKEFALEVVDVFQQAGLNPSYSSNVRYSIWRKACVNGTLNGLCTILDCNIAEFGALPVSESLVKTLISEFAAVAEKEAIHLDQAEVYTHIAQTYDPNGIGLHYPSMYQDLIKNHRLTEIDYINGAVWRKGQKYNVATPFCAMLTQLVHGKEELLGAK</sequence>
<organism evidence="15 17">
    <name type="scientific">Enterococcus faecalis</name>
    <name type="common">Streptococcus faecalis</name>
    <dbReference type="NCBI Taxonomy" id="1351"/>
    <lineage>
        <taxon>Bacteria</taxon>
        <taxon>Bacillati</taxon>
        <taxon>Bacillota</taxon>
        <taxon>Bacilli</taxon>
        <taxon>Lactobacillales</taxon>
        <taxon>Enterococcaceae</taxon>
        <taxon>Enterococcus</taxon>
    </lineage>
</organism>
<evidence type="ECO:0000259" key="12">
    <source>
        <dbReference type="Pfam" id="PF02558"/>
    </source>
</evidence>
<comment type="catalytic activity">
    <reaction evidence="10 11">
        <text>(R)-pantoate + NADP(+) = 2-dehydropantoate + NADPH + H(+)</text>
        <dbReference type="Rhea" id="RHEA:16233"/>
        <dbReference type="ChEBI" id="CHEBI:11561"/>
        <dbReference type="ChEBI" id="CHEBI:15378"/>
        <dbReference type="ChEBI" id="CHEBI:15980"/>
        <dbReference type="ChEBI" id="CHEBI:57783"/>
        <dbReference type="ChEBI" id="CHEBI:58349"/>
        <dbReference type="EC" id="1.1.1.169"/>
    </reaction>
</comment>
<evidence type="ECO:0000256" key="7">
    <source>
        <dbReference type="ARBA" id="ARBA00022857"/>
    </source>
</evidence>
<accession>A0A1G1SC53</accession>
<dbReference type="EC" id="1.1.1.169" evidence="4 11"/>
<evidence type="ECO:0000256" key="2">
    <source>
        <dbReference type="ARBA" id="ARBA00004994"/>
    </source>
</evidence>
<dbReference type="Proteomes" id="UP000429730">
    <property type="component" value="Unassembled WGS sequence"/>
</dbReference>
<evidence type="ECO:0000259" key="13">
    <source>
        <dbReference type="Pfam" id="PF08546"/>
    </source>
</evidence>
<evidence type="ECO:0000313" key="17">
    <source>
        <dbReference type="Proteomes" id="UP000516122"/>
    </source>
</evidence>
<dbReference type="GO" id="GO:0050661">
    <property type="term" value="F:NADP binding"/>
    <property type="evidence" value="ECO:0007669"/>
    <property type="project" value="TreeGrafter"/>
</dbReference>
<evidence type="ECO:0000256" key="4">
    <source>
        <dbReference type="ARBA" id="ARBA00013014"/>
    </source>
</evidence>
<dbReference type="eggNOG" id="COG1893">
    <property type="taxonomic scope" value="Bacteria"/>
</dbReference>
<dbReference type="GO" id="GO:0005737">
    <property type="term" value="C:cytoplasm"/>
    <property type="evidence" value="ECO:0007669"/>
    <property type="project" value="TreeGrafter"/>
</dbReference>
<proteinExistence type="inferred from homology"/>
<keyword evidence="8 11" id="KW-0560">Oxidoreductase</keyword>
<dbReference type="RefSeq" id="WP_002382740.1">
    <property type="nucleotide sequence ID" value="NZ_CAACYA010000002.1"/>
</dbReference>
<evidence type="ECO:0000256" key="1">
    <source>
        <dbReference type="ARBA" id="ARBA00002919"/>
    </source>
</evidence>
<evidence type="ECO:0000256" key="6">
    <source>
        <dbReference type="ARBA" id="ARBA00022655"/>
    </source>
</evidence>
<dbReference type="Gene3D" id="3.40.50.720">
    <property type="entry name" value="NAD(P)-binding Rossmann-like Domain"/>
    <property type="match status" value="1"/>
</dbReference>
<evidence type="ECO:0000256" key="11">
    <source>
        <dbReference type="RuleBase" id="RU362068"/>
    </source>
</evidence>
<name>A0A1G1SC53_ENTFL</name>
<protein>
    <recommendedName>
        <fullName evidence="5 11">2-dehydropantoate 2-reductase</fullName>
        <ecNumber evidence="4 11">1.1.1.169</ecNumber>
    </recommendedName>
    <alternativeName>
        <fullName evidence="9 11">Ketopantoate reductase</fullName>
    </alternativeName>
</protein>
<dbReference type="InterPro" id="IPR013332">
    <property type="entry name" value="KPR_N"/>
</dbReference>
<dbReference type="NCBIfam" id="TIGR00745">
    <property type="entry name" value="apbA_panE"/>
    <property type="match status" value="1"/>
</dbReference>
<dbReference type="SUPFAM" id="SSF48179">
    <property type="entry name" value="6-phosphogluconate dehydrogenase C-terminal domain-like"/>
    <property type="match status" value="1"/>
</dbReference>
<dbReference type="InterPro" id="IPR003710">
    <property type="entry name" value="ApbA"/>
</dbReference>
<gene>
    <name evidence="14" type="ORF">GTI81_05760</name>
    <name evidence="15" type="ORF">H9Q64_10815</name>
</gene>
<dbReference type="Pfam" id="PF02558">
    <property type="entry name" value="ApbA"/>
    <property type="match status" value="1"/>
</dbReference>
<comment type="pathway">
    <text evidence="2 11">Cofactor biosynthesis; (R)-pantothenate biosynthesis; (R)-pantoate from 3-methyl-2-oxobutanoate: step 2/2.</text>
</comment>
<dbReference type="EMBL" id="WVTJ01000007">
    <property type="protein sequence ID" value="MXS52238.1"/>
    <property type="molecule type" value="Genomic_DNA"/>
</dbReference>
<dbReference type="AlphaFoldDB" id="A0A1G1SC53"/>
<dbReference type="InterPro" id="IPR036291">
    <property type="entry name" value="NAD(P)-bd_dom_sf"/>
</dbReference>
<keyword evidence="7 11" id="KW-0521">NADP</keyword>
<comment type="function">
    <text evidence="1 11">Catalyzes the NADPH-dependent reduction of ketopantoate into pantoic acid.</text>
</comment>
<keyword evidence="6 11" id="KW-0566">Pantothenate biosynthesis</keyword>
<evidence type="ECO:0000313" key="16">
    <source>
        <dbReference type="Proteomes" id="UP000429730"/>
    </source>
</evidence>
<dbReference type="EMBL" id="CP060804">
    <property type="protein sequence ID" value="QNP36956.1"/>
    <property type="molecule type" value="Genomic_DNA"/>
</dbReference>
<dbReference type="UniPathway" id="UPA00028">
    <property type="reaction ID" value="UER00004"/>
</dbReference>
<evidence type="ECO:0000256" key="5">
    <source>
        <dbReference type="ARBA" id="ARBA00019465"/>
    </source>
</evidence>
<dbReference type="PANTHER" id="PTHR43765:SF2">
    <property type="entry name" value="2-DEHYDROPANTOATE 2-REDUCTASE"/>
    <property type="match status" value="1"/>
</dbReference>
<evidence type="ECO:0000256" key="8">
    <source>
        <dbReference type="ARBA" id="ARBA00023002"/>
    </source>
</evidence>
<evidence type="ECO:0000313" key="14">
    <source>
        <dbReference type="EMBL" id="MXS52238.1"/>
    </source>
</evidence>
<dbReference type="InterPro" id="IPR013752">
    <property type="entry name" value="KPA_reductase"/>
</dbReference>
<dbReference type="InterPro" id="IPR050838">
    <property type="entry name" value="Ketopantoate_reductase"/>
</dbReference>
<dbReference type="InterPro" id="IPR008927">
    <property type="entry name" value="6-PGluconate_DH-like_C_sf"/>
</dbReference>
<dbReference type="SUPFAM" id="SSF51735">
    <property type="entry name" value="NAD(P)-binding Rossmann-fold domains"/>
    <property type="match status" value="1"/>
</dbReference>
<comment type="similarity">
    <text evidence="3 11">Belongs to the ketopantoate reductase family.</text>
</comment>